<comment type="caution">
    <text evidence="3">The sequence shown here is derived from an EMBL/GenBank/DDBJ whole genome shotgun (WGS) entry which is preliminary data.</text>
</comment>
<keyword evidence="4" id="KW-1185">Reference proteome</keyword>
<evidence type="ECO:0000256" key="2">
    <source>
        <dbReference type="SAM" id="Phobius"/>
    </source>
</evidence>
<accession>A0A5J4Z7C2</accession>
<evidence type="ECO:0000313" key="3">
    <source>
        <dbReference type="EMBL" id="KAA8498874.1"/>
    </source>
</evidence>
<sequence>MTAPGGHHGPHSPHSPHGPHGSHAHRLLGTGSSWRVLVFIAACVGATVCVVFALGYGLFATHEMASNGLTLTSGVAARIALSTSFKSMHEIENAVRVREMAYDLHEFAALRNLIMCAGHTVYKGTSYDRDSIANESNWVLERNQVGQLPAYLAHIRTSVELAAKDPLALLLFSGGQTRRDAGPTSEAQTYWKTAQAFDWYGLNARDSPHAVSHRIFTEEFARDSFENLLFSVCRFREMTGHYPDHLTVVSFGFKERRFRTLHRQALRWPAERFHYVGVDLEPPSKALIDGEQANAANLFREDPYGCDSPTLVAKRKGRNPWLRFMPYPDGCPEIAEIFVQCGRVPFEGPLPW</sequence>
<dbReference type="GO" id="GO:0005737">
    <property type="term" value="C:cytoplasm"/>
    <property type="evidence" value="ECO:0007669"/>
    <property type="project" value="TreeGrafter"/>
</dbReference>
<dbReference type="PANTHER" id="PTHR28110:SF1">
    <property type="entry name" value="TRANSMEMBRANE PROTEIN"/>
    <property type="match status" value="1"/>
</dbReference>
<dbReference type="OrthoDB" id="4347at2759"/>
<dbReference type="AlphaFoldDB" id="A0A5J4Z7C2"/>
<dbReference type="EMBL" id="VRMN01000001">
    <property type="protein sequence ID" value="KAA8498874.1"/>
    <property type="molecule type" value="Genomic_DNA"/>
</dbReference>
<dbReference type="PANTHER" id="PTHR28110">
    <property type="entry name" value="TRANSMEMBRANE PROTEIN"/>
    <property type="match status" value="1"/>
</dbReference>
<evidence type="ECO:0000256" key="1">
    <source>
        <dbReference type="SAM" id="MobiDB-lite"/>
    </source>
</evidence>
<feature type="region of interest" description="Disordered" evidence="1">
    <location>
        <begin position="1"/>
        <end position="24"/>
    </location>
</feature>
<protein>
    <recommendedName>
        <fullName evidence="5">DUF218 domain-containing protein</fullName>
    </recommendedName>
</protein>
<keyword evidence="2" id="KW-1133">Transmembrane helix</keyword>
<dbReference type="Proteomes" id="UP000324585">
    <property type="component" value="Unassembled WGS sequence"/>
</dbReference>
<keyword evidence="2" id="KW-0472">Membrane</keyword>
<dbReference type="InterPro" id="IPR055323">
    <property type="entry name" value="C57A10.07/YOR238W"/>
</dbReference>
<organism evidence="3 4">
    <name type="scientific">Porphyridium purpureum</name>
    <name type="common">Red alga</name>
    <name type="synonym">Porphyridium cruentum</name>
    <dbReference type="NCBI Taxonomy" id="35688"/>
    <lineage>
        <taxon>Eukaryota</taxon>
        <taxon>Rhodophyta</taxon>
        <taxon>Bangiophyceae</taxon>
        <taxon>Porphyridiales</taxon>
        <taxon>Porphyridiaceae</taxon>
        <taxon>Porphyridium</taxon>
    </lineage>
</organism>
<keyword evidence="2" id="KW-0812">Transmembrane</keyword>
<dbReference type="OMA" id="DLYGCHG"/>
<proteinExistence type="predicted"/>
<name>A0A5J4Z7C2_PORPP</name>
<evidence type="ECO:0000313" key="4">
    <source>
        <dbReference type="Proteomes" id="UP000324585"/>
    </source>
</evidence>
<feature type="transmembrane region" description="Helical" evidence="2">
    <location>
        <begin position="36"/>
        <end position="59"/>
    </location>
</feature>
<evidence type="ECO:0008006" key="5">
    <source>
        <dbReference type="Google" id="ProtNLM"/>
    </source>
</evidence>
<gene>
    <name evidence="3" type="ORF">FVE85_6459</name>
</gene>
<reference evidence="3" key="1">
    <citation type="submission" date="2019-09" db="EMBL/GenBank/DDBJ databases">
        <title>Expansion of phycobilisome linker gene families in mesophilic red algae.</title>
        <authorList>
            <person name="Lee J."/>
        </authorList>
    </citation>
    <scope>NUCLEOTIDE SEQUENCE [LARGE SCALE GENOMIC DNA]</scope>
    <source>
        <strain evidence="3">CCMP 1328</strain>
        <tissue evidence="3">Unicellular</tissue>
    </source>
</reference>